<organism evidence="1">
    <name type="scientific">freshwater metagenome</name>
    <dbReference type="NCBI Taxonomy" id="449393"/>
    <lineage>
        <taxon>unclassified sequences</taxon>
        <taxon>metagenomes</taxon>
        <taxon>ecological metagenomes</taxon>
    </lineage>
</organism>
<name>A0A6J6TK69_9ZZZZ</name>
<protein>
    <submittedName>
        <fullName evidence="1">Unannotated protein</fullName>
    </submittedName>
</protein>
<reference evidence="1" key="1">
    <citation type="submission" date="2020-05" db="EMBL/GenBank/DDBJ databases">
        <authorList>
            <person name="Chiriac C."/>
            <person name="Salcher M."/>
            <person name="Ghai R."/>
            <person name="Kavagutti S V."/>
        </authorList>
    </citation>
    <scope>NUCLEOTIDE SEQUENCE</scope>
</reference>
<accession>A0A6J6TK69</accession>
<dbReference type="AlphaFoldDB" id="A0A6J6TK69"/>
<evidence type="ECO:0000313" key="1">
    <source>
        <dbReference type="EMBL" id="CAB4746729.1"/>
    </source>
</evidence>
<sequence length="92" mass="9655">MLSECGVFVTADGATLRANLDQALARGDVTQAAYDDLRPPLDQAAGAVLKGDAPGESSGLQQLLDLLAQLPGVDPDLRDRMSAHAKQRLAEL</sequence>
<proteinExistence type="predicted"/>
<gene>
    <name evidence="1" type="ORF">UFOPK2761_01708</name>
</gene>
<dbReference type="EMBL" id="CAEZYQ010000012">
    <property type="protein sequence ID" value="CAB4746729.1"/>
    <property type="molecule type" value="Genomic_DNA"/>
</dbReference>